<feature type="coiled-coil region" evidence="7">
    <location>
        <begin position="139"/>
        <end position="166"/>
    </location>
</feature>
<evidence type="ECO:0000256" key="2">
    <source>
        <dbReference type="ARBA" id="ARBA00022705"/>
    </source>
</evidence>
<evidence type="ECO:0000256" key="4">
    <source>
        <dbReference type="ARBA" id="ARBA00022840"/>
    </source>
</evidence>
<dbReference type="GO" id="GO:0005524">
    <property type="term" value="F:ATP binding"/>
    <property type="evidence" value="ECO:0007669"/>
    <property type="project" value="UniProtKB-KW"/>
</dbReference>
<organism evidence="10 11">
    <name type="scientific">Thermococcus celericrescens</name>
    <dbReference type="NCBI Taxonomy" id="227598"/>
    <lineage>
        <taxon>Archaea</taxon>
        <taxon>Methanobacteriati</taxon>
        <taxon>Methanobacteriota</taxon>
        <taxon>Thermococci</taxon>
        <taxon>Thermococcales</taxon>
        <taxon>Thermococcaceae</taxon>
        <taxon>Thermococcus</taxon>
    </lineage>
</organism>
<evidence type="ECO:0000256" key="8">
    <source>
        <dbReference type="SAM" id="MobiDB-lite"/>
    </source>
</evidence>
<evidence type="ECO:0000259" key="9">
    <source>
        <dbReference type="PROSITE" id="PS50051"/>
    </source>
</evidence>
<dbReference type="Gene3D" id="3.40.50.300">
    <property type="entry name" value="P-loop containing nucleotide triphosphate hydrolases"/>
    <property type="match status" value="1"/>
</dbReference>
<dbReference type="Gene3D" id="2.40.50.140">
    <property type="entry name" value="Nucleic acid-binding proteins"/>
    <property type="match status" value="1"/>
</dbReference>
<dbReference type="InterPro" id="IPR003593">
    <property type="entry name" value="AAA+_ATPase"/>
</dbReference>
<dbReference type="EMBL" id="LLYW01000008">
    <property type="protein sequence ID" value="KUH34244.1"/>
    <property type="molecule type" value="Genomic_DNA"/>
</dbReference>
<evidence type="ECO:0000256" key="7">
    <source>
        <dbReference type="SAM" id="Coils"/>
    </source>
</evidence>
<dbReference type="Pfam" id="PF17207">
    <property type="entry name" value="MCM_OB"/>
    <property type="match status" value="1"/>
</dbReference>
<dbReference type="Pfam" id="PF17855">
    <property type="entry name" value="MCM_lid"/>
    <property type="match status" value="1"/>
</dbReference>
<protein>
    <recommendedName>
        <fullName evidence="9">MCM C-terminal AAA(+) ATPase domain-containing protein</fullName>
    </recommendedName>
</protein>
<evidence type="ECO:0000256" key="3">
    <source>
        <dbReference type="ARBA" id="ARBA00022741"/>
    </source>
</evidence>
<dbReference type="PROSITE" id="PS50051">
    <property type="entry name" value="MCM_2"/>
    <property type="match status" value="1"/>
</dbReference>
<dbReference type="SUPFAM" id="SSF50249">
    <property type="entry name" value="Nucleic acid-binding proteins"/>
    <property type="match status" value="1"/>
</dbReference>
<dbReference type="PANTHER" id="PTHR11630:SF66">
    <property type="entry name" value="DNA REPLICATION LICENSING FACTOR MCM4"/>
    <property type="match status" value="1"/>
</dbReference>
<dbReference type="PANTHER" id="PTHR11630">
    <property type="entry name" value="DNA REPLICATION LICENSING FACTOR MCM FAMILY MEMBER"/>
    <property type="match status" value="1"/>
</dbReference>
<name>A0A100XZ24_9EURY</name>
<dbReference type="Gene3D" id="1.10.10.10">
    <property type="entry name" value="Winged helix-like DNA-binding domain superfamily/Winged helix DNA-binding domain"/>
    <property type="match status" value="1"/>
</dbReference>
<dbReference type="STRING" id="227598.APY94_02930"/>
<keyword evidence="7" id="KW-0175">Coiled coil</keyword>
<gene>
    <name evidence="10" type="ORF">APY94_02930</name>
</gene>
<dbReference type="GO" id="GO:0006260">
    <property type="term" value="P:DNA replication"/>
    <property type="evidence" value="ECO:0007669"/>
    <property type="project" value="UniProtKB-KW"/>
</dbReference>
<dbReference type="RefSeq" id="WP_058938219.1">
    <property type="nucleotide sequence ID" value="NZ_LLYW01000008.1"/>
</dbReference>
<dbReference type="Gene3D" id="2.20.28.10">
    <property type="match status" value="1"/>
</dbReference>
<keyword evidence="11" id="KW-1185">Reference proteome</keyword>
<evidence type="ECO:0000313" key="10">
    <source>
        <dbReference type="EMBL" id="KUH34244.1"/>
    </source>
</evidence>
<keyword evidence="3 6" id="KW-0547">Nucleotide-binding</keyword>
<dbReference type="SMART" id="SM00382">
    <property type="entry name" value="AAA"/>
    <property type="match status" value="1"/>
</dbReference>
<dbReference type="InterPro" id="IPR041562">
    <property type="entry name" value="MCM_lid"/>
</dbReference>
<dbReference type="Gene3D" id="3.30.1640.10">
    <property type="entry name" value="mini-chromosome maintenance (MCM) complex, chain A, domain 1"/>
    <property type="match status" value="1"/>
</dbReference>
<dbReference type="GO" id="GO:0017116">
    <property type="term" value="F:single-stranded DNA helicase activity"/>
    <property type="evidence" value="ECO:0007669"/>
    <property type="project" value="TreeGrafter"/>
</dbReference>
<feature type="domain" description="MCM C-terminal AAA(+) ATPase" evidence="9">
    <location>
        <begin position="425"/>
        <end position="621"/>
    </location>
</feature>
<evidence type="ECO:0000256" key="6">
    <source>
        <dbReference type="RuleBase" id="RU004070"/>
    </source>
</evidence>
<evidence type="ECO:0000256" key="5">
    <source>
        <dbReference type="ARBA" id="ARBA00023125"/>
    </source>
</evidence>
<dbReference type="SUPFAM" id="SSF52540">
    <property type="entry name" value="P-loop containing nucleoside triphosphate hydrolases"/>
    <property type="match status" value="1"/>
</dbReference>
<dbReference type="GO" id="GO:0042555">
    <property type="term" value="C:MCM complex"/>
    <property type="evidence" value="ECO:0007669"/>
    <property type="project" value="TreeGrafter"/>
</dbReference>
<dbReference type="AlphaFoldDB" id="A0A100XZ24"/>
<comment type="similarity">
    <text evidence="1 6">Belongs to the MCM family.</text>
</comment>
<sequence>MSERDKVLEQNVPELSSEISENEGEISVPNGTEQIGTSESASEQFGAIFNVIQKAFNLERPRDALPYYVLWRHGRLSVTKLKELMEEYNRELGYSASSLRVALSMLKKDRTNVLEVKDKELGITYYELKSEAIEEILNVLQVEAKLRELEEAKAKDHEDLVNLAREFLREFYRDKVEEALAASKDRFIVVDWMELNSILPQLAEAVVERPVVAIKAFNDALRRFIEEDLMVETRGEWSVHFTNLRDKLKPDDVRAEHVGKLVEIKGLVTGVSNVRSFYRKAVFVCLDCGARMARLQQPLKPLVRPKRCEACGSRNVELLEEESDKLDFQFFKVQDSPEDLEGGEPSERLAYVIGPQAGILKGGMRVRLSAIVRERVYKKDDLPVYERVLEVNHVEVLDKAMSVEELSEEDLRRVRELARVHGDKLPYVVASSIAPNLYGLEREKLGAAVSIVGGVPTQAKPRGHIHLLFVGDPGCGKTELLRAVERVAPKAIFASGPGSSGVGLTATVRRNEVSRGDWMIVGGALVLASGGVCLIDELEKMKEDERKALHTAMEQQLIPINKAGINVVLRIDTTIMATANPKGGKFDRNKTVIEQIDFPPTLLNRFDLAFVVLDDYQEGDDVLDYVMEVNDAGASGPIPEDLLRKFFVYARSLRPRFSAEAKEAIKAGFKELRRKYKSGKIALNLRYFNGLMRIAEAFAKLRLSETVEPVDVERAVGLFESSIRMIAYDPETDQYDLAILEVGVPSDVLDLQERVIDLLKELSPLFPNGVPWDAVVKSLTDRGYPREKVVVVLRDLVMMGKLTETEAGRYRLTA</sequence>
<dbReference type="PRINTS" id="PR01657">
    <property type="entry name" value="MCMFAMILY"/>
</dbReference>
<dbReference type="InterPro" id="IPR031327">
    <property type="entry name" value="MCM"/>
</dbReference>
<dbReference type="InterPro" id="IPR012340">
    <property type="entry name" value="NA-bd_OB-fold"/>
</dbReference>
<evidence type="ECO:0000256" key="1">
    <source>
        <dbReference type="ARBA" id="ARBA00008010"/>
    </source>
</evidence>
<evidence type="ECO:0000313" key="11">
    <source>
        <dbReference type="Proteomes" id="UP000053462"/>
    </source>
</evidence>
<dbReference type="GO" id="GO:0003697">
    <property type="term" value="F:single-stranded DNA binding"/>
    <property type="evidence" value="ECO:0007669"/>
    <property type="project" value="TreeGrafter"/>
</dbReference>
<dbReference type="OrthoDB" id="6747at2157"/>
<dbReference type="InterPro" id="IPR001208">
    <property type="entry name" value="MCM_dom"/>
</dbReference>
<dbReference type="Pfam" id="PF00493">
    <property type="entry name" value="MCM"/>
    <property type="match status" value="1"/>
</dbReference>
<dbReference type="Proteomes" id="UP000053462">
    <property type="component" value="Unassembled WGS sequence"/>
</dbReference>
<accession>A0A100XZ24</accession>
<feature type="region of interest" description="Disordered" evidence="8">
    <location>
        <begin position="1"/>
        <end position="37"/>
    </location>
</feature>
<dbReference type="InterPro" id="IPR036388">
    <property type="entry name" value="WH-like_DNA-bd_sf"/>
</dbReference>
<dbReference type="InterPro" id="IPR033762">
    <property type="entry name" value="MCM_OB"/>
</dbReference>
<keyword evidence="5 6" id="KW-0238">DNA-binding</keyword>
<dbReference type="FunFam" id="2.20.28.10:FF:000036">
    <property type="entry name" value="DNA replication licensing factor, MCM2/3/5 family"/>
    <property type="match status" value="1"/>
</dbReference>
<keyword evidence="4 6" id="KW-0067">ATP-binding</keyword>
<dbReference type="InterPro" id="IPR027417">
    <property type="entry name" value="P-loop_NTPase"/>
</dbReference>
<comment type="caution">
    <text evidence="10">The sequence shown here is derived from an EMBL/GenBank/DDBJ whole genome shotgun (WGS) entry which is preliminary data.</text>
</comment>
<reference evidence="10 11" key="1">
    <citation type="submission" date="2015-10" db="EMBL/GenBank/DDBJ databases">
        <title>Draft genome sequence of Thermococcus celericrescens strain DSM 17994.</title>
        <authorList>
            <person name="Hong S.-J."/>
            <person name="Park C.-E."/>
            <person name="Shin J.-H."/>
        </authorList>
    </citation>
    <scope>NUCLEOTIDE SEQUENCE [LARGE SCALE GENOMIC DNA]</scope>
    <source>
        <strain evidence="10 11">DSM 17994</strain>
    </source>
</reference>
<dbReference type="SMART" id="SM00350">
    <property type="entry name" value="MCM"/>
    <property type="match status" value="1"/>
</dbReference>
<proteinExistence type="inferred from homology"/>
<keyword evidence="2" id="KW-0235">DNA replication</keyword>